<feature type="compositionally biased region" description="Basic and acidic residues" evidence="1">
    <location>
        <begin position="83"/>
        <end position="98"/>
    </location>
</feature>
<dbReference type="AlphaFoldDB" id="A0A9Y4JLN3"/>
<sequence length="598" mass="64476">MAKGKAKNSNGEDFVPPQPPSLRSRKRECPSDHISLTDDVQATVHQQDTEGNNTAVVSSPPQSPPHECAMITNQQDQGAKQSDLTKPDDSIVKKHTEAPNEAANIYLTNMAVTGQEEEKEPKNDSHLEGFRVDTEPDINHSGKNKEEEASEEGNRSTYQACTDQLLLSITEEDDGSSAAALEKELGAKASSNLERNQETDHSKPSTVCTNDVKELTKESAAGLPAKKKRRMGMCGLTERERSQFLLTQKRESGPNGMERAEKQICNNTSHPLALAENKSSPTLPPSPVSIAAECITEQSETELQLQSSHCGGDDSAETKVLIAATVSDGTGSVCDPGCSEVRSCEAEGGTVPGPEQTGNPESDPLPEKEDGECLENKELKELKGSTAEVVAEIPQKQRKEEEEEGSAEVNYSSAITFSTKEESENRDAIEATLLQVNSVTMIRDEKKEATTGEAVGGDGAEEAETQSGGLNCGSVELREAAVTHSVSERNDNCDPDDKPAAGSPAVSTENTQNRDTADPFGSGCLDYVSDSQLNTIILIDEKMMEKEESDSSECLEDASDLICGLIRELSALNRRVMATHRELENLRRGSKGSRSPIR</sequence>
<accession>A0A9Y4JLN3</accession>
<evidence type="ECO:0000256" key="1">
    <source>
        <dbReference type="SAM" id="MobiDB-lite"/>
    </source>
</evidence>
<name>A0A9Y4JLN3_9TELE</name>
<feature type="compositionally biased region" description="Polar residues" evidence="1">
    <location>
        <begin position="38"/>
        <end position="60"/>
    </location>
</feature>
<dbReference type="GO" id="GO:1990918">
    <property type="term" value="P:double-strand break repair involved in meiotic recombination"/>
    <property type="evidence" value="ECO:0007669"/>
    <property type="project" value="InterPro"/>
</dbReference>
<evidence type="ECO:0000313" key="3">
    <source>
        <dbReference type="RefSeq" id="XP_008278515.1"/>
    </source>
</evidence>
<keyword evidence="2" id="KW-1185">Reference proteome</keyword>
<gene>
    <name evidence="3" type="primary">LOC103356216</name>
</gene>
<dbReference type="RefSeq" id="XP_008278515.1">
    <property type="nucleotide sequence ID" value="XM_008280293.1"/>
</dbReference>
<dbReference type="GeneID" id="103356216"/>
<feature type="compositionally biased region" description="Basic and acidic residues" evidence="1">
    <location>
        <begin position="374"/>
        <end position="383"/>
    </location>
</feature>
<proteinExistence type="predicted"/>
<feature type="compositionally biased region" description="Basic and acidic residues" evidence="1">
    <location>
        <begin position="119"/>
        <end position="147"/>
    </location>
</feature>
<dbReference type="Proteomes" id="UP000694891">
    <property type="component" value="Unplaced"/>
</dbReference>
<feature type="compositionally biased region" description="Polar residues" evidence="1">
    <location>
        <begin position="71"/>
        <end position="82"/>
    </location>
</feature>
<feature type="region of interest" description="Disordered" evidence="1">
    <location>
        <begin position="1"/>
        <end position="258"/>
    </location>
</feature>
<feature type="compositionally biased region" description="Polar residues" evidence="1">
    <location>
        <begin position="505"/>
        <end position="514"/>
    </location>
</feature>
<feature type="compositionally biased region" description="Polar residues" evidence="1">
    <location>
        <begin position="155"/>
        <end position="167"/>
    </location>
</feature>
<feature type="region of interest" description="Disordered" evidence="1">
    <location>
        <begin position="444"/>
        <end position="472"/>
    </location>
</feature>
<organism evidence="2 3">
    <name type="scientific">Stegastes partitus</name>
    <name type="common">bicolor damselfish</name>
    <dbReference type="NCBI Taxonomy" id="144197"/>
    <lineage>
        <taxon>Eukaryota</taxon>
        <taxon>Metazoa</taxon>
        <taxon>Chordata</taxon>
        <taxon>Craniata</taxon>
        <taxon>Vertebrata</taxon>
        <taxon>Euteleostomi</taxon>
        <taxon>Actinopterygii</taxon>
        <taxon>Neopterygii</taxon>
        <taxon>Teleostei</taxon>
        <taxon>Neoteleostei</taxon>
        <taxon>Acanthomorphata</taxon>
        <taxon>Ovalentaria</taxon>
        <taxon>Pomacentridae</taxon>
        <taxon>Stegastes</taxon>
    </lineage>
</organism>
<feature type="region of interest" description="Disordered" evidence="1">
    <location>
        <begin position="484"/>
        <end position="519"/>
    </location>
</feature>
<protein>
    <submittedName>
        <fullName evidence="3">Nucleolin 2-like</fullName>
    </submittedName>
</protein>
<feature type="region of interest" description="Disordered" evidence="1">
    <location>
        <begin position="343"/>
        <end position="427"/>
    </location>
</feature>
<feature type="compositionally biased region" description="Polar residues" evidence="1">
    <location>
        <begin position="409"/>
        <end position="418"/>
    </location>
</feature>
<reference evidence="3" key="1">
    <citation type="submission" date="2025-08" db="UniProtKB">
        <authorList>
            <consortium name="RefSeq"/>
        </authorList>
    </citation>
    <scope>IDENTIFICATION</scope>
</reference>
<evidence type="ECO:0000313" key="2">
    <source>
        <dbReference type="Proteomes" id="UP000694891"/>
    </source>
</evidence>
<feature type="compositionally biased region" description="Basic and acidic residues" evidence="1">
    <location>
        <begin position="484"/>
        <end position="499"/>
    </location>
</feature>
<dbReference type="InterPro" id="IPR031441">
    <property type="entry name" value="Brme1"/>
</dbReference>
<dbReference type="Pfam" id="PF15710">
    <property type="entry name" value="Brme1"/>
    <property type="match status" value="1"/>
</dbReference>
<feature type="compositionally biased region" description="Basic and acidic residues" evidence="1">
    <location>
        <begin position="237"/>
        <end position="258"/>
    </location>
</feature>